<evidence type="ECO:0000313" key="3">
    <source>
        <dbReference type="EMBL" id="GHI56086.1"/>
    </source>
</evidence>
<reference evidence="4" key="1">
    <citation type="submission" date="2023-07" db="EMBL/GenBank/DDBJ databases">
        <title>Whole genome shotgun sequence of Streptomyces achromogenes subsp. rubradiris NBRC 14000.</title>
        <authorList>
            <person name="Komaki H."/>
            <person name="Tamura T."/>
        </authorList>
    </citation>
    <scope>NUCLEOTIDE SEQUENCE [LARGE SCALE GENOMIC DNA]</scope>
    <source>
        <strain evidence="4">NBRC 14000</strain>
    </source>
</reference>
<dbReference type="EMBL" id="BNEA01000015">
    <property type="protein sequence ID" value="GHI56086.1"/>
    <property type="molecule type" value="Genomic_DNA"/>
</dbReference>
<sequence>MLDAAALAVATGAAGNVLAYLLQGQTDALRTRISAIFQRGTAREESVALRALEEHAEALEQRRVTQAEVTAQWSSLLTAFLTAYPETRADIEALRSSLPSGTKTVHIGSQHNHGRGTFIGGDNHGTIRVDGQEER</sequence>
<evidence type="ECO:0000313" key="4">
    <source>
        <dbReference type="Proteomes" id="UP000646738"/>
    </source>
</evidence>
<protein>
    <submittedName>
        <fullName evidence="3">Uncharacterized protein</fullName>
    </submittedName>
</protein>
<accession>A0ABQ3RJQ8</accession>
<dbReference type="Proteomes" id="UP000646738">
    <property type="component" value="Unassembled WGS sequence"/>
</dbReference>
<gene>
    <name evidence="3" type="ORF">Srubr_59320</name>
</gene>
<feature type="coiled-coil region" evidence="1">
    <location>
        <begin position="42"/>
        <end position="69"/>
    </location>
</feature>
<keyword evidence="1" id="KW-0175">Coiled coil</keyword>
<proteinExistence type="predicted"/>
<dbReference type="RefSeq" id="WP_189994389.1">
    <property type="nucleotide sequence ID" value="NZ_BNCB01000006.1"/>
</dbReference>
<evidence type="ECO:0000256" key="2">
    <source>
        <dbReference type="SAM" id="MobiDB-lite"/>
    </source>
</evidence>
<comment type="caution">
    <text evidence="3">The sequence shown here is derived from an EMBL/GenBank/DDBJ whole genome shotgun (WGS) entry which is preliminary data.</text>
</comment>
<keyword evidence="4" id="KW-1185">Reference proteome</keyword>
<feature type="region of interest" description="Disordered" evidence="2">
    <location>
        <begin position="101"/>
        <end position="124"/>
    </location>
</feature>
<evidence type="ECO:0000256" key="1">
    <source>
        <dbReference type="SAM" id="Coils"/>
    </source>
</evidence>
<organism evidence="3 4">
    <name type="scientific">Streptomyces rubradiris</name>
    <name type="common">Streptomyces achromogenes subsp. rubradiris</name>
    <dbReference type="NCBI Taxonomy" id="285531"/>
    <lineage>
        <taxon>Bacteria</taxon>
        <taxon>Bacillati</taxon>
        <taxon>Actinomycetota</taxon>
        <taxon>Actinomycetes</taxon>
        <taxon>Kitasatosporales</taxon>
        <taxon>Streptomycetaceae</taxon>
        <taxon>Streptomyces</taxon>
    </lineage>
</organism>
<feature type="compositionally biased region" description="Polar residues" evidence="2">
    <location>
        <begin position="101"/>
        <end position="111"/>
    </location>
</feature>
<name>A0ABQ3RJQ8_STRRR</name>